<comment type="subcellular location">
    <subcellularLocation>
        <location evidence="1">Membrane</location>
        <topology evidence="1">Multi-pass membrane protein</topology>
    </subcellularLocation>
</comment>
<feature type="transmembrane region" description="Helical" evidence="8">
    <location>
        <begin position="303"/>
        <end position="326"/>
    </location>
</feature>
<dbReference type="NCBIfam" id="TIGR00788">
    <property type="entry name" value="fbt"/>
    <property type="match status" value="1"/>
</dbReference>
<feature type="transmembrane region" description="Helical" evidence="8">
    <location>
        <begin position="462"/>
        <end position="486"/>
    </location>
</feature>
<keyword evidence="4 8" id="KW-0812">Transmembrane</keyword>
<evidence type="ECO:0000256" key="6">
    <source>
        <dbReference type="ARBA" id="ARBA00023136"/>
    </source>
</evidence>
<evidence type="ECO:0000313" key="9">
    <source>
        <dbReference type="EMBL" id="CAD1819772.1"/>
    </source>
</evidence>
<organism evidence="9">
    <name type="scientific">Ananas comosus var. bracteatus</name>
    <name type="common">red pineapple</name>
    <dbReference type="NCBI Taxonomy" id="296719"/>
    <lineage>
        <taxon>Eukaryota</taxon>
        <taxon>Viridiplantae</taxon>
        <taxon>Streptophyta</taxon>
        <taxon>Embryophyta</taxon>
        <taxon>Tracheophyta</taxon>
        <taxon>Spermatophyta</taxon>
        <taxon>Magnoliopsida</taxon>
        <taxon>Liliopsida</taxon>
        <taxon>Poales</taxon>
        <taxon>Bromeliaceae</taxon>
        <taxon>Bromelioideae</taxon>
        <taxon>Ananas</taxon>
    </lineage>
</organism>
<name>A0A6V7NME2_ANACO</name>
<feature type="transmembrane region" description="Helical" evidence="8">
    <location>
        <begin position="532"/>
        <end position="555"/>
    </location>
</feature>
<feature type="compositionally biased region" description="Low complexity" evidence="7">
    <location>
        <begin position="101"/>
        <end position="111"/>
    </location>
</feature>
<evidence type="ECO:0000256" key="7">
    <source>
        <dbReference type="SAM" id="MobiDB-lite"/>
    </source>
</evidence>
<dbReference type="EMBL" id="LR862139">
    <property type="protein sequence ID" value="CAD1819772.1"/>
    <property type="molecule type" value="Genomic_DNA"/>
</dbReference>
<comment type="similarity">
    <text evidence="2">Belongs to the major facilitator superfamily. Folate-biopterin transporter (TC 2.A.71) family.</text>
</comment>
<proteinExistence type="inferred from homology"/>
<feature type="transmembrane region" description="Helical" evidence="8">
    <location>
        <begin position="430"/>
        <end position="450"/>
    </location>
</feature>
<evidence type="ECO:0000256" key="5">
    <source>
        <dbReference type="ARBA" id="ARBA00022989"/>
    </source>
</evidence>
<feature type="transmembrane region" description="Helical" evidence="8">
    <location>
        <begin position="279"/>
        <end position="297"/>
    </location>
</feature>
<evidence type="ECO:0000256" key="1">
    <source>
        <dbReference type="ARBA" id="ARBA00004141"/>
    </source>
</evidence>
<dbReference type="GO" id="GO:0016020">
    <property type="term" value="C:membrane"/>
    <property type="evidence" value="ECO:0007669"/>
    <property type="project" value="UniProtKB-SubCell"/>
</dbReference>
<keyword evidence="5 8" id="KW-1133">Transmembrane helix</keyword>
<sequence>MALFSLLLLKNPVNPLLLRVSFRAPLLLPSSAPPPRRSLSSSAAAAAAASCRRWRRRIAAAGSRTRRIARRCRRTPEGEGMASSAAPAAASSRPRRRLRPAGRGTAATTATTRRRRCGPWISARSRCPTPIIEAVDQGTHHLQLKETVVQMARGRAGVLGLARLAVSFYLKDDLHLDPAETAVISGVSSLPWLVKPLYGFISDSIPLYGYRRRSYLILSGLLGALSWSLMAAFVDSKYDAAFCIFLGSLSVAFSDVVVDSMVVERARGESQSTSGSLQSLCWGSSAFGGIVSAYFSGSLVDTYGVRFVFGVTAFLPLMTSAVAVLVNEQPVPSSGYTPLISGSGFIESSRQHITQLWAAVRQRDIFLPTLFMFLWQATPQSDSAMFFFTTNKLGFTPEFLGRVKLVTSVASLIGVGLYNSFLKAVPLRKIFLLTTIIGSTLGMTQVFLVTGLNRQFGISDEWFSIGDSLIITVLSQASFMPVLVLAARLCPSGMEATLFATLMSISNAGSVTGGLIGAGLTQLLGVTKDSFGNLALLIVICNLSSLLPLPLLGLLPAESPEDKNANIEQTKLN</sequence>
<reference evidence="9" key="1">
    <citation type="submission" date="2020-07" db="EMBL/GenBank/DDBJ databases">
        <authorList>
            <person name="Lin J."/>
        </authorList>
    </citation>
    <scope>NUCLEOTIDE SEQUENCE</scope>
</reference>
<feature type="transmembrane region" description="Helical" evidence="8">
    <location>
        <begin position="399"/>
        <end position="418"/>
    </location>
</feature>
<evidence type="ECO:0000256" key="4">
    <source>
        <dbReference type="ARBA" id="ARBA00022692"/>
    </source>
</evidence>
<dbReference type="InterPro" id="IPR039309">
    <property type="entry name" value="BT1"/>
</dbReference>
<dbReference type="Pfam" id="PF03092">
    <property type="entry name" value="BT1"/>
    <property type="match status" value="1"/>
</dbReference>
<dbReference type="InterPro" id="IPR004324">
    <property type="entry name" value="FBT"/>
</dbReference>
<dbReference type="PANTHER" id="PTHR31585:SF0">
    <property type="entry name" value="FOLATE-BIOPTERIN TRANSPORTER 1, CHLOROPLASTIC"/>
    <property type="match status" value="1"/>
</dbReference>
<accession>A0A6V7NME2</accession>
<keyword evidence="6 8" id="KW-0472">Membrane</keyword>
<dbReference type="AlphaFoldDB" id="A0A6V7NME2"/>
<feature type="transmembrane region" description="Helical" evidence="8">
    <location>
        <begin position="215"/>
        <end position="234"/>
    </location>
</feature>
<feature type="transmembrane region" description="Helical" evidence="8">
    <location>
        <begin position="240"/>
        <end position="258"/>
    </location>
</feature>
<dbReference type="Gene3D" id="1.20.1250.20">
    <property type="entry name" value="MFS general substrate transporter like domains"/>
    <property type="match status" value="1"/>
</dbReference>
<evidence type="ECO:0000256" key="2">
    <source>
        <dbReference type="ARBA" id="ARBA00007015"/>
    </source>
</evidence>
<dbReference type="InterPro" id="IPR036259">
    <property type="entry name" value="MFS_trans_sf"/>
</dbReference>
<protein>
    <recommendedName>
        <fullName evidence="10">Folate-biopterin transporter 1, chloroplastic</fullName>
    </recommendedName>
</protein>
<keyword evidence="3" id="KW-0813">Transport</keyword>
<dbReference type="SUPFAM" id="SSF103473">
    <property type="entry name" value="MFS general substrate transporter"/>
    <property type="match status" value="1"/>
</dbReference>
<dbReference type="CDD" id="cd17484">
    <property type="entry name" value="MFS_FBT"/>
    <property type="match status" value="1"/>
</dbReference>
<dbReference type="PANTHER" id="PTHR31585">
    <property type="entry name" value="FOLATE-BIOPTERIN TRANSPORTER 1, CHLOROPLASTIC"/>
    <property type="match status" value="1"/>
</dbReference>
<gene>
    <name evidence="9" type="ORF">CB5_LOCUS2983</name>
</gene>
<evidence type="ECO:0008006" key="10">
    <source>
        <dbReference type="Google" id="ProtNLM"/>
    </source>
</evidence>
<evidence type="ECO:0000256" key="8">
    <source>
        <dbReference type="SAM" id="Phobius"/>
    </source>
</evidence>
<feature type="transmembrane region" description="Helical" evidence="8">
    <location>
        <begin position="498"/>
        <end position="520"/>
    </location>
</feature>
<feature type="region of interest" description="Disordered" evidence="7">
    <location>
        <begin position="72"/>
        <end position="113"/>
    </location>
</feature>
<feature type="compositionally biased region" description="Low complexity" evidence="7">
    <location>
        <begin position="82"/>
        <end position="92"/>
    </location>
</feature>
<evidence type="ECO:0000256" key="3">
    <source>
        <dbReference type="ARBA" id="ARBA00022448"/>
    </source>
</evidence>